<dbReference type="Proteomes" id="UP000254134">
    <property type="component" value="Unassembled WGS sequence"/>
</dbReference>
<dbReference type="EMBL" id="QQZY01000004">
    <property type="protein sequence ID" value="RDI74388.1"/>
    <property type="molecule type" value="Genomic_DNA"/>
</dbReference>
<dbReference type="Pfam" id="PF00391">
    <property type="entry name" value="PEP-utilizers"/>
    <property type="match status" value="1"/>
</dbReference>
<reference evidence="3" key="2">
    <citation type="journal article" date="2019" name="MicrobiologyOpen">
        <title>High-quality draft genome sequence of Gaiella occulta isolated from a 150 meter deep mineral water borehole and comparison with the genome sequences of other deep-branching lineages of the phylum Actinobacteria.</title>
        <authorList>
            <person name="Severino R."/>
            <person name="Froufe H.J.C."/>
            <person name="Barroso C."/>
            <person name="Albuquerque L."/>
            <person name="Lobo-da-Cunha A."/>
            <person name="da Costa M.S."/>
            <person name="Egas C."/>
        </authorList>
    </citation>
    <scope>NUCLEOTIDE SEQUENCE [LARGE SCALE GENOMIC DNA]</scope>
    <source>
        <strain evidence="3">F2-233</strain>
    </source>
</reference>
<organism evidence="2 3">
    <name type="scientific">Gaiella occulta</name>
    <dbReference type="NCBI Taxonomy" id="1002870"/>
    <lineage>
        <taxon>Bacteria</taxon>
        <taxon>Bacillati</taxon>
        <taxon>Actinomycetota</taxon>
        <taxon>Thermoleophilia</taxon>
        <taxon>Gaiellales</taxon>
        <taxon>Gaiellaceae</taxon>
        <taxon>Gaiella</taxon>
    </lineage>
</organism>
<dbReference type="GO" id="GO:0016772">
    <property type="term" value="F:transferase activity, transferring phosphorus-containing groups"/>
    <property type="evidence" value="ECO:0007669"/>
    <property type="project" value="InterPro"/>
</dbReference>
<dbReference type="PANTHER" id="PTHR43615:SF1">
    <property type="entry name" value="PPDK_N DOMAIN-CONTAINING PROTEIN"/>
    <property type="match status" value="1"/>
</dbReference>
<comment type="caution">
    <text evidence="2">The sequence shown here is derived from an EMBL/GenBank/DDBJ whole genome shotgun (WGS) entry which is preliminary data.</text>
</comment>
<sequence length="579" mass="63432">MATIFPVDDVIDEPWYPGYDPARNDDFMAFDRPGNFSKKDETAFWPLDFHYPRGVVPLGVTVIVSGACWGSQVAAEAVPLPAGRGLRGRFVGPHLYATEVPVASPFEIELRTGRVAQRMPELIAGFPEMWRRAVAELEGWQALERRDLSTLDRAGIGAFFDEAVTYVRRAWEIHFEAMYPLLANYLGFQGLCGELGLDPGQVATFLQGYPSKIVETDRELWRLTALAREQGLEALFASTEAADLSGALRSSPAAEAWLREFDSYIDVYGWRTEVITDVAVAPWVEDPISPLGTIKTFLTASGDHDFDAAIQQAAAEREHAIAGARSQLTGEELKAFDAALESCRAANFTWWNEEHNFYIDLRAHIPIRRAALALADALGVEERDDVFFLFSYEFRDLCAGRQEWSDLADITAERRAWFIAWQERRGALPRVLGTRPQGSADPVVKEIFGMGRHYFEALEADGGAGTRLEGLPASSGVARGRARVLLSPAELHAIEPGEVLVCEATSPSWTPAFTKIAACVCDVGGSLTHASIVSREYRIPCVTACAVATTTIRTGDIVEVDGGNGVVTIVSRGEAEPAA</sequence>
<dbReference type="RefSeq" id="WP_147281251.1">
    <property type="nucleotide sequence ID" value="NZ_QQZY01000004.1"/>
</dbReference>
<name>A0A7M2YY33_9ACTN</name>
<gene>
    <name evidence="2" type="ORF">Gocc_1964</name>
</gene>
<dbReference type="InterPro" id="IPR051549">
    <property type="entry name" value="PEP_Utilizing_Enz"/>
</dbReference>
<keyword evidence="3" id="KW-1185">Reference proteome</keyword>
<evidence type="ECO:0000313" key="2">
    <source>
        <dbReference type="EMBL" id="RDI74388.1"/>
    </source>
</evidence>
<reference evidence="2 3" key="1">
    <citation type="submission" date="2018-07" db="EMBL/GenBank/DDBJ databases">
        <title>High-quality-draft genome sequence of Gaiella occulta.</title>
        <authorList>
            <person name="Severino R."/>
            <person name="Froufe H.J.C."/>
            <person name="Rainey F.A."/>
            <person name="Barroso C."/>
            <person name="Albuquerque L."/>
            <person name="Lobo-Da-Cunha A."/>
            <person name="Da Costa M.S."/>
            <person name="Egas C."/>
        </authorList>
    </citation>
    <scope>NUCLEOTIDE SEQUENCE [LARGE SCALE GENOMIC DNA]</scope>
    <source>
        <strain evidence="2 3">F2-233</strain>
    </source>
</reference>
<evidence type="ECO:0000313" key="3">
    <source>
        <dbReference type="Proteomes" id="UP000254134"/>
    </source>
</evidence>
<feature type="domain" description="PEP-utilising enzyme mobile" evidence="1">
    <location>
        <begin position="494"/>
        <end position="565"/>
    </location>
</feature>
<dbReference type="SUPFAM" id="SSF52009">
    <property type="entry name" value="Phosphohistidine domain"/>
    <property type="match status" value="1"/>
</dbReference>
<proteinExistence type="predicted"/>
<evidence type="ECO:0000259" key="1">
    <source>
        <dbReference type="Pfam" id="PF00391"/>
    </source>
</evidence>
<dbReference type="Gene3D" id="3.50.30.10">
    <property type="entry name" value="Phosphohistidine domain"/>
    <property type="match status" value="1"/>
</dbReference>
<dbReference type="InterPro" id="IPR036637">
    <property type="entry name" value="Phosphohistidine_dom_sf"/>
</dbReference>
<protein>
    <submittedName>
        <fullName evidence="2">PEP-utilizing enzyme</fullName>
    </submittedName>
</protein>
<dbReference type="PANTHER" id="PTHR43615">
    <property type="entry name" value="PHOSPHOENOLPYRUVATE SYNTHASE-RELATED"/>
    <property type="match status" value="1"/>
</dbReference>
<accession>A0A7M2YY33</accession>
<dbReference type="InterPro" id="IPR008279">
    <property type="entry name" value="PEP-util_enz_mobile_dom"/>
</dbReference>
<dbReference type="AlphaFoldDB" id="A0A7M2YY33"/>
<dbReference type="OrthoDB" id="9765468at2"/>